<dbReference type="PANTHER" id="PTHR32432">
    <property type="entry name" value="CELL DIVISION PROTEIN FTSA-RELATED"/>
    <property type="match status" value="1"/>
</dbReference>
<evidence type="ECO:0000313" key="1">
    <source>
        <dbReference type="EMBL" id="NSB13053.1"/>
    </source>
</evidence>
<proteinExistence type="predicted"/>
<dbReference type="Proteomes" id="UP000822184">
    <property type="component" value="Unassembled WGS sequence"/>
</dbReference>
<dbReference type="EMBL" id="JABTDW010000001">
    <property type="protein sequence ID" value="NSB13053.1"/>
    <property type="molecule type" value="Genomic_DNA"/>
</dbReference>
<name>A0AAE5H2U9_CLOBE</name>
<dbReference type="CDD" id="cd24049">
    <property type="entry name" value="ASKHA_NBD_PilM"/>
    <property type="match status" value="1"/>
</dbReference>
<dbReference type="InterPro" id="IPR050696">
    <property type="entry name" value="FtsA/MreB"/>
</dbReference>
<dbReference type="InterPro" id="IPR043129">
    <property type="entry name" value="ATPase_NBD"/>
</dbReference>
<accession>A0AAE5H2U9</accession>
<reference evidence="1" key="1">
    <citation type="submission" date="2020-06" db="EMBL/GenBank/DDBJ databases">
        <title>Genomic insights into acetone-butanol-ethanol (ABE) fermentation by sequencing solventogenic clostridia strains.</title>
        <authorList>
            <person name="Brown S."/>
        </authorList>
    </citation>
    <scope>NUCLEOTIDE SEQUENCE</scope>
    <source>
        <strain evidence="1">DJ123</strain>
    </source>
</reference>
<dbReference type="SUPFAM" id="SSF53067">
    <property type="entry name" value="Actin-like ATPase domain"/>
    <property type="match status" value="1"/>
</dbReference>
<dbReference type="RefSeq" id="WP_077856294.1">
    <property type="nucleotide sequence ID" value="NZ_JABTDW010000001.1"/>
</dbReference>
<dbReference type="Gene3D" id="3.30.1490.300">
    <property type="match status" value="1"/>
</dbReference>
<dbReference type="Pfam" id="PF11104">
    <property type="entry name" value="PilM_2"/>
    <property type="match status" value="1"/>
</dbReference>
<comment type="caution">
    <text evidence="1">The sequence shown here is derived from an EMBL/GenBank/DDBJ whole genome shotgun (WGS) entry which is preliminary data.</text>
</comment>
<dbReference type="Gene3D" id="3.30.420.40">
    <property type="match status" value="2"/>
</dbReference>
<gene>
    <name evidence="1" type="ORF">BCD95_001312</name>
</gene>
<dbReference type="AlphaFoldDB" id="A0AAE5H2U9"/>
<protein>
    <submittedName>
        <fullName evidence="1">Type IV pilus assembly protein PilM</fullName>
    </submittedName>
</protein>
<dbReference type="PIRSF" id="PIRSF019169">
    <property type="entry name" value="PilM"/>
    <property type="match status" value="1"/>
</dbReference>
<evidence type="ECO:0000313" key="2">
    <source>
        <dbReference type="Proteomes" id="UP000822184"/>
    </source>
</evidence>
<dbReference type="InterPro" id="IPR005883">
    <property type="entry name" value="PilM"/>
</dbReference>
<organism evidence="1 2">
    <name type="scientific">Clostridium beijerinckii</name>
    <name type="common">Clostridium MP</name>
    <dbReference type="NCBI Taxonomy" id="1520"/>
    <lineage>
        <taxon>Bacteria</taxon>
        <taxon>Bacillati</taxon>
        <taxon>Bacillota</taxon>
        <taxon>Clostridia</taxon>
        <taxon>Eubacteriales</taxon>
        <taxon>Clostridiaceae</taxon>
        <taxon>Clostridium</taxon>
    </lineage>
</organism>
<dbReference type="PANTHER" id="PTHR32432:SF3">
    <property type="entry name" value="ETHANOLAMINE UTILIZATION PROTEIN EUTJ"/>
    <property type="match status" value="1"/>
</dbReference>
<sequence>MERENNYELNKRNKEGNLKIKKKSIDIKKLMNMDLKALKTKLSKRLKKANKIRTPEKKRKVIAFDIGSSMIKIVEGMYYKEELTIDKYITMKTPKGAVVDGEIKRSEELYNKLGQVLKENGIKAKYGICTTNSTLIINREILIPRVEDEEMDTVVRYEIQQYLPINLEDYILQVQVLSEEEINESKKLNVRVIAYPDKIARGYYDLLIKLDLRPYALDVNYNAINKFINCVDKNNEYEYNPKDSVAFIDMGASFIDVNIYKNGNLDFTRMIKAGGNDIDELLIEQNLIKAEEVEGFKIRNIDLEEPFEPINIHVREITDDWIEKIEKIIQFYKNKNMGEEVSSIVIFGGSSKLKGMDNYMTEKLGIKTIRRKGLSKIAFKSSDDSKRIDDFINVIGSVIRL</sequence>